<dbReference type="AlphaFoldDB" id="A0A8C4JTL4"/>
<proteinExistence type="predicted"/>
<accession>A0A8C4JTL4</accession>
<evidence type="ECO:0000313" key="3">
    <source>
        <dbReference type="Proteomes" id="UP000694423"/>
    </source>
</evidence>
<keyword evidence="3" id="KW-1185">Reference proteome</keyword>
<evidence type="ECO:0000256" key="1">
    <source>
        <dbReference type="SAM" id="MobiDB-lite"/>
    </source>
</evidence>
<protein>
    <submittedName>
        <fullName evidence="2">Uncharacterized protein</fullName>
    </submittedName>
</protein>
<organism evidence="2 3">
    <name type="scientific">Dromaius novaehollandiae</name>
    <name type="common">Emu</name>
    <dbReference type="NCBI Taxonomy" id="8790"/>
    <lineage>
        <taxon>Eukaryota</taxon>
        <taxon>Metazoa</taxon>
        <taxon>Chordata</taxon>
        <taxon>Craniata</taxon>
        <taxon>Vertebrata</taxon>
        <taxon>Euteleostomi</taxon>
        <taxon>Archelosauria</taxon>
        <taxon>Archosauria</taxon>
        <taxon>Dinosauria</taxon>
        <taxon>Saurischia</taxon>
        <taxon>Theropoda</taxon>
        <taxon>Coelurosauria</taxon>
        <taxon>Aves</taxon>
        <taxon>Palaeognathae</taxon>
        <taxon>Casuariiformes</taxon>
        <taxon>Dromaiidae</taxon>
        <taxon>Dromaius</taxon>
    </lineage>
</organism>
<dbReference type="Proteomes" id="UP000694423">
    <property type="component" value="Unplaced"/>
</dbReference>
<feature type="compositionally biased region" description="Pro residues" evidence="1">
    <location>
        <begin position="86"/>
        <end position="96"/>
    </location>
</feature>
<evidence type="ECO:0000313" key="2">
    <source>
        <dbReference type="Ensembl" id="ENSDNVP00000014129.1"/>
    </source>
</evidence>
<sequence length="96" mass="10166">MSPRKSPAQQGADAGHGMIPLNRHWQEQPGLQTSFSVSASNLPPTISSVTGRTGLFEPTTSSEGNVCLWGFGDMKPQGDVAVPRNPSLPPPAHPHQ</sequence>
<reference evidence="2" key="1">
    <citation type="submission" date="2025-08" db="UniProtKB">
        <authorList>
            <consortium name="Ensembl"/>
        </authorList>
    </citation>
    <scope>IDENTIFICATION</scope>
</reference>
<dbReference type="Ensembl" id="ENSDNVT00000016953.1">
    <property type="protein sequence ID" value="ENSDNVP00000014129.1"/>
    <property type="gene ID" value="ENSDNVG00000009926.1"/>
</dbReference>
<feature type="region of interest" description="Disordered" evidence="1">
    <location>
        <begin position="76"/>
        <end position="96"/>
    </location>
</feature>
<reference evidence="2" key="2">
    <citation type="submission" date="2025-09" db="UniProtKB">
        <authorList>
            <consortium name="Ensembl"/>
        </authorList>
    </citation>
    <scope>IDENTIFICATION</scope>
</reference>
<name>A0A8C4JTL4_DRONO</name>